<dbReference type="Proteomes" id="UP000799441">
    <property type="component" value="Unassembled WGS sequence"/>
</dbReference>
<evidence type="ECO:0000256" key="6">
    <source>
        <dbReference type="SAM" id="MobiDB-lite"/>
    </source>
</evidence>
<organism evidence="7 8">
    <name type="scientific">Polychaeton citri CBS 116435</name>
    <dbReference type="NCBI Taxonomy" id="1314669"/>
    <lineage>
        <taxon>Eukaryota</taxon>
        <taxon>Fungi</taxon>
        <taxon>Dikarya</taxon>
        <taxon>Ascomycota</taxon>
        <taxon>Pezizomycotina</taxon>
        <taxon>Dothideomycetes</taxon>
        <taxon>Dothideomycetidae</taxon>
        <taxon>Capnodiales</taxon>
        <taxon>Capnodiaceae</taxon>
        <taxon>Polychaeton</taxon>
    </lineage>
</organism>
<evidence type="ECO:0000256" key="2">
    <source>
        <dbReference type="ARBA" id="ARBA00007528"/>
    </source>
</evidence>
<protein>
    <recommendedName>
        <fullName evidence="5">1,3-beta-glucanosyltransferase</fullName>
        <ecNumber evidence="5">2.4.1.-</ecNumber>
    </recommendedName>
</protein>
<dbReference type="GO" id="GO:0016787">
    <property type="term" value="F:hydrolase activity"/>
    <property type="evidence" value="ECO:0007669"/>
    <property type="project" value="UniProtKB-KW"/>
</dbReference>
<keyword evidence="8" id="KW-1185">Reference proteome</keyword>
<dbReference type="Pfam" id="PF03198">
    <property type="entry name" value="Glyco_hydro_72"/>
    <property type="match status" value="1"/>
</dbReference>
<dbReference type="SUPFAM" id="SSF51445">
    <property type="entry name" value="(Trans)glycosidases"/>
    <property type="match status" value="1"/>
</dbReference>
<gene>
    <name evidence="7" type="ORF">K431DRAFT_224689</name>
</gene>
<evidence type="ECO:0000313" key="8">
    <source>
        <dbReference type="Proteomes" id="UP000799441"/>
    </source>
</evidence>
<keyword evidence="5" id="KW-0336">GPI-anchor</keyword>
<accession>A0A9P4Q630</accession>
<dbReference type="Gene3D" id="3.20.20.80">
    <property type="entry name" value="Glycosidases"/>
    <property type="match status" value="1"/>
</dbReference>
<feature type="chain" id="PRO_5040548214" description="1,3-beta-glucanosyltransferase" evidence="5">
    <location>
        <begin position="19"/>
        <end position="471"/>
    </location>
</feature>
<dbReference type="AlphaFoldDB" id="A0A9P4Q630"/>
<dbReference type="GO" id="GO:0098552">
    <property type="term" value="C:side of membrane"/>
    <property type="evidence" value="ECO:0007669"/>
    <property type="project" value="UniProtKB-KW"/>
</dbReference>
<feature type="region of interest" description="Disordered" evidence="6">
    <location>
        <begin position="373"/>
        <end position="445"/>
    </location>
</feature>
<dbReference type="GO" id="GO:0071970">
    <property type="term" value="P:fungal-type cell wall (1-&gt;3)-beta-D-glucan biosynthetic process"/>
    <property type="evidence" value="ECO:0007669"/>
    <property type="project" value="TreeGrafter"/>
</dbReference>
<keyword evidence="3 5" id="KW-0732">Signal</keyword>
<feature type="signal peptide" evidence="5">
    <location>
        <begin position="1"/>
        <end position="18"/>
    </location>
</feature>
<evidence type="ECO:0000256" key="1">
    <source>
        <dbReference type="ARBA" id="ARBA00004609"/>
    </source>
</evidence>
<dbReference type="GO" id="GO:0031505">
    <property type="term" value="P:fungal-type cell wall organization"/>
    <property type="evidence" value="ECO:0007669"/>
    <property type="project" value="TreeGrafter"/>
</dbReference>
<keyword evidence="7" id="KW-0378">Hydrolase</keyword>
<dbReference type="PANTHER" id="PTHR31468:SF8">
    <property type="entry name" value="1,3-BETA-GLUCANOSYLTRANSFERASE GAS2"/>
    <property type="match status" value="1"/>
</dbReference>
<dbReference type="EC" id="2.4.1.-" evidence="5"/>
<keyword evidence="5" id="KW-0808">Transferase</keyword>
<evidence type="ECO:0000256" key="4">
    <source>
        <dbReference type="ARBA" id="ARBA00023180"/>
    </source>
</evidence>
<comment type="similarity">
    <text evidence="2 5">Belongs to the glycosyl hydrolase 72 family.</text>
</comment>
<dbReference type="InterPro" id="IPR017853">
    <property type="entry name" value="GH"/>
</dbReference>
<keyword evidence="5" id="KW-0449">Lipoprotein</keyword>
<dbReference type="InterPro" id="IPR004886">
    <property type="entry name" value="Glucanosyltransferase"/>
</dbReference>
<dbReference type="GO" id="GO:0042124">
    <property type="term" value="F:1,3-beta-glucanosyltransferase activity"/>
    <property type="evidence" value="ECO:0007669"/>
    <property type="project" value="TreeGrafter"/>
</dbReference>
<dbReference type="PANTHER" id="PTHR31468">
    <property type="entry name" value="1,3-BETA-GLUCANOSYLTRANSFERASE GAS1"/>
    <property type="match status" value="1"/>
</dbReference>
<evidence type="ECO:0000256" key="3">
    <source>
        <dbReference type="ARBA" id="ARBA00022729"/>
    </source>
</evidence>
<evidence type="ECO:0000256" key="5">
    <source>
        <dbReference type="RuleBase" id="RU361209"/>
    </source>
</evidence>
<reference evidence="7" key="1">
    <citation type="journal article" date="2020" name="Stud. Mycol.">
        <title>101 Dothideomycetes genomes: a test case for predicting lifestyles and emergence of pathogens.</title>
        <authorList>
            <person name="Haridas S."/>
            <person name="Albert R."/>
            <person name="Binder M."/>
            <person name="Bloem J."/>
            <person name="Labutti K."/>
            <person name="Salamov A."/>
            <person name="Andreopoulos B."/>
            <person name="Baker S."/>
            <person name="Barry K."/>
            <person name="Bills G."/>
            <person name="Bluhm B."/>
            <person name="Cannon C."/>
            <person name="Castanera R."/>
            <person name="Culley D."/>
            <person name="Daum C."/>
            <person name="Ezra D."/>
            <person name="Gonzalez J."/>
            <person name="Henrissat B."/>
            <person name="Kuo A."/>
            <person name="Liang C."/>
            <person name="Lipzen A."/>
            <person name="Lutzoni F."/>
            <person name="Magnuson J."/>
            <person name="Mondo S."/>
            <person name="Nolan M."/>
            <person name="Ohm R."/>
            <person name="Pangilinan J."/>
            <person name="Park H.-J."/>
            <person name="Ramirez L."/>
            <person name="Alfaro M."/>
            <person name="Sun H."/>
            <person name="Tritt A."/>
            <person name="Yoshinaga Y."/>
            <person name="Zwiers L.-H."/>
            <person name="Turgeon B."/>
            <person name="Goodwin S."/>
            <person name="Spatafora J."/>
            <person name="Crous P."/>
            <person name="Grigoriev I."/>
        </authorList>
    </citation>
    <scope>NUCLEOTIDE SEQUENCE</scope>
    <source>
        <strain evidence="7">CBS 116435</strain>
    </source>
</reference>
<dbReference type="GO" id="GO:0005886">
    <property type="term" value="C:plasma membrane"/>
    <property type="evidence" value="ECO:0007669"/>
    <property type="project" value="UniProtKB-SubCell"/>
</dbReference>
<comment type="subcellular location">
    <subcellularLocation>
        <location evidence="1 5">Cell membrane</location>
        <topology evidence="1 5">Lipid-anchor</topology>
        <topology evidence="1 5">GPI-anchor</topology>
    </subcellularLocation>
</comment>
<name>A0A9P4Q630_9PEZI</name>
<keyword evidence="4" id="KW-0325">Glycoprotein</keyword>
<evidence type="ECO:0000313" key="7">
    <source>
        <dbReference type="EMBL" id="KAF2721262.1"/>
    </source>
</evidence>
<sequence>MLSCSILILALLAEASLAIAPISVKGSKLFYSDSGDQYFIKGVAYQLTEDDPLAQPEQCKLDAALMKDLGANAIRVYHVEPSADHDECMSTFADNGIYAWIDLDTFDTYITGGSPAWTQSMHDSYAEVMDAFHDYDNVAGFFVGNEQLTTGPDSQAAPYLKAAARDMKAYRDKQGYREIPIGYSAADVPALRPNLQNYLACGDDPSEALDFYALNAYEWCGDNTFEGSGYNMLQENASDYNIPIFMSETGCIKPPPRYFQDQAALLGDDMDNTWSGVIVYEWIQETNSYGLISYGPPAPSDAPATGGIVDGFTRSGTPIPISPDFTNLQNQWKTLTPSGINSNDYSPSNSPVACPAYTSGAWVVSPDTPLPTLGQEAVAQSSSASTTSEGSSTGSSSATSGATASVTSSVTSSITGSSTLNTGSAASQITSSAPSSSTTDSAGNGVAGNGKSLKKAVVGLAGAGAFFFVAL</sequence>
<comment type="function">
    <text evidence="5">Splits internally a 1,3-beta-glucan molecule and transfers the newly generated reducing end (the donor) to the non-reducing end of another 1,3-beta-glucan molecule (the acceptor) forming a 1,3-beta linkage, resulting in the elongation of 1,3-beta-glucan chains in the cell wall.</text>
</comment>
<dbReference type="EMBL" id="MU003792">
    <property type="protein sequence ID" value="KAF2721262.1"/>
    <property type="molecule type" value="Genomic_DNA"/>
</dbReference>
<feature type="compositionally biased region" description="Low complexity" evidence="6">
    <location>
        <begin position="381"/>
        <end position="442"/>
    </location>
</feature>
<keyword evidence="5" id="KW-0472">Membrane</keyword>
<proteinExistence type="inferred from homology"/>
<comment type="caution">
    <text evidence="7">The sequence shown here is derived from an EMBL/GenBank/DDBJ whole genome shotgun (WGS) entry which is preliminary data.</text>
</comment>
<dbReference type="OrthoDB" id="421038at2759"/>